<dbReference type="OrthoDB" id="6710277at2"/>
<sequence>MTETIIYLFKTIPFAMLGGFSLILFFILSISLYIYISMNLRGILRIIFKDEAYFKLPLEPFNYFFISILPLVFWREILNIKRGVIFKKLYDKNFYYPLNKNQLFLLLKKYPLFFFIQYFIFLFSLLFLIFGTFFSLFEKV</sequence>
<feature type="transmembrane region" description="Helical" evidence="1">
    <location>
        <begin position="12"/>
        <end position="36"/>
    </location>
</feature>
<dbReference type="RefSeq" id="WP_016164135.1">
    <property type="nucleotide sequence ID" value="NZ_JAKZGC010000001.1"/>
</dbReference>
<comment type="caution">
    <text evidence="2">The sequence shown here is derived from an EMBL/GenBank/DDBJ whole genome shotgun (WGS) entry which is preliminary data.</text>
</comment>
<organism evidence="2 3">
    <name type="scientific">Acinetobacter genomosp. 15BJ</name>
    <dbReference type="NCBI Taxonomy" id="106651"/>
    <lineage>
        <taxon>Bacteria</taxon>
        <taxon>Pseudomonadati</taxon>
        <taxon>Pseudomonadota</taxon>
        <taxon>Gammaproteobacteria</taxon>
        <taxon>Moraxellales</taxon>
        <taxon>Moraxellaceae</taxon>
        <taxon>Acinetobacter</taxon>
    </lineage>
</organism>
<keyword evidence="1" id="KW-1133">Transmembrane helix</keyword>
<gene>
    <name evidence="2" type="ORF">F896_02517</name>
</gene>
<dbReference type="EMBL" id="AQFL01000014">
    <property type="protein sequence ID" value="EOR06059.1"/>
    <property type="molecule type" value="Genomic_DNA"/>
</dbReference>
<reference evidence="2 3" key="1">
    <citation type="submission" date="2013-03" db="EMBL/GenBank/DDBJ databases">
        <title>The Genome Sequence of Acinetobacter sp. CIP 110321.</title>
        <authorList>
            <consortium name="The Broad Institute Genome Sequencing Platform"/>
            <consortium name="The Broad Institute Genome Sequencing Center for Infectious Disease"/>
            <person name="Cerqueira G."/>
            <person name="Feldgarden M."/>
            <person name="Courvalin P."/>
            <person name="Perichon B."/>
            <person name="Grillot-Courvalin C."/>
            <person name="Clermont D."/>
            <person name="Rocha E."/>
            <person name="Yoon E.-J."/>
            <person name="Nemec A."/>
            <person name="Walker B."/>
            <person name="Young S.K."/>
            <person name="Zeng Q."/>
            <person name="Gargeya S."/>
            <person name="Fitzgerald M."/>
            <person name="Haas B."/>
            <person name="Abouelleil A."/>
            <person name="Alvarado L."/>
            <person name="Arachchi H.M."/>
            <person name="Berlin A.M."/>
            <person name="Chapman S.B."/>
            <person name="Dewar J."/>
            <person name="Goldberg J."/>
            <person name="Griggs A."/>
            <person name="Gujja S."/>
            <person name="Hansen M."/>
            <person name="Howarth C."/>
            <person name="Imamovic A."/>
            <person name="Larimer J."/>
            <person name="McCowan C."/>
            <person name="Murphy C."/>
            <person name="Neiman D."/>
            <person name="Pearson M."/>
            <person name="Priest M."/>
            <person name="Roberts A."/>
            <person name="Saif S."/>
            <person name="Shea T."/>
            <person name="Sisk P."/>
            <person name="Sykes S."/>
            <person name="Wortman J."/>
            <person name="Nusbaum C."/>
            <person name="Birren B."/>
        </authorList>
    </citation>
    <scope>NUCLEOTIDE SEQUENCE [LARGE SCALE GENOMIC DNA]</scope>
    <source>
        <strain evidence="2 3">CIP 110321</strain>
    </source>
</reference>
<feature type="transmembrane region" description="Helical" evidence="1">
    <location>
        <begin position="61"/>
        <end position="78"/>
    </location>
</feature>
<keyword evidence="1" id="KW-0812">Transmembrane</keyword>
<evidence type="ECO:0000256" key="1">
    <source>
        <dbReference type="SAM" id="Phobius"/>
    </source>
</evidence>
<accession>R9AUY9</accession>
<protein>
    <submittedName>
        <fullName evidence="2">Uncharacterized protein</fullName>
    </submittedName>
</protein>
<dbReference type="AlphaFoldDB" id="R9AUY9"/>
<name>R9AUY9_9GAMM</name>
<keyword evidence="1" id="KW-0472">Membrane</keyword>
<evidence type="ECO:0000313" key="2">
    <source>
        <dbReference type="EMBL" id="EOR06059.1"/>
    </source>
</evidence>
<evidence type="ECO:0000313" key="3">
    <source>
        <dbReference type="Proteomes" id="UP000016203"/>
    </source>
</evidence>
<dbReference type="Proteomes" id="UP000016203">
    <property type="component" value="Unassembled WGS sequence"/>
</dbReference>
<dbReference type="HOGENOM" id="CLU_149121_0_0_6"/>
<proteinExistence type="predicted"/>
<feature type="transmembrane region" description="Helical" evidence="1">
    <location>
        <begin position="112"/>
        <end position="137"/>
    </location>
</feature>